<protein>
    <submittedName>
        <fullName evidence="1">Uncharacterized protein</fullName>
    </submittedName>
</protein>
<reference evidence="1 2" key="1">
    <citation type="journal article" date="2024" name="G3 (Bethesda)">
        <title>Genome assembly of Hibiscus sabdariffa L. provides insights into metabolisms of medicinal natural products.</title>
        <authorList>
            <person name="Kim T."/>
        </authorList>
    </citation>
    <scope>NUCLEOTIDE SEQUENCE [LARGE SCALE GENOMIC DNA]</scope>
    <source>
        <strain evidence="1">TK-2024</strain>
        <tissue evidence="1">Old leaves</tissue>
    </source>
</reference>
<comment type="caution">
    <text evidence="1">The sequence shown here is derived from an EMBL/GenBank/DDBJ whole genome shotgun (WGS) entry which is preliminary data.</text>
</comment>
<name>A0ABR2GDV7_9ROSI</name>
<proteinExistence type="predicted"/>
<evidence type="ECO:0000313" key="2">
    <source>
        <dbReference type="Proteomes" id="UP001472677"/>
    </source>
</evidence>
<gene>
    <name evidence="1" type="ORF">V6N12_050830</name>
</gene>
<organism evidence="1 2">
    <name type="scientific">Hibiscus sabdariffa</name>
    <name type="common">roselle</name>
    <dbReference type="NCBI Taxonomy" id="183260"/>
    <lineage>
        <taxon>Eukaryota</taxon>
        <taxon>Viridiplantae</taxon>
        <taxon>Streptophyta</taxon>
        <taxon>Embryophyta</taxon>
        <taxon>Tracheophyta</taxon>
        <taxon>Spermatophyta</taxon>
        <taxon>Magnoliopsida</taxon>
        <taxon>eudicotyledons</taxon>
        <taxon>Gunneridae</taxon>
        <taxon>Pentapetalae</taxon>
        <taxon>rosids</taxon>
        <taxon>malvids</taxon>
        <taxon>Malvales</taxon>
        <taxon>Malvaceae</taxon>
        <taxon>Malvoideae</taxon>
        <taxon>Hibiscus</taxon>
    </lineage>
</organism>
<keyword evidence="2" id="KW-1185">Reference proteome</keyword>
<dbReference type="Proteomes" id="UP001472677">
    <property type="component" value="Unassembled WGS sequence"/>
</dbReference>
<dbReference type="EMBL" id="JBBPBM010000001">
    <property type="protein sequence ID" value="KAK8600985.1"/>
    <property type="molecule type" value="Genomic_DNA"/>
</dbReference>
<accession>A0ABR2GDV7</accession>
<evidence type="ECO:0000313" key="1">
    <source>
        <dbReference type="EMBL" id="KAK8600985.1"/>
    </source>
</evidence>
<sequence>MTLGMNHDPSTREDAKMTKERWNNNLLPITLESNIRKTIDHQSLTRNLDKSEVDCPIKSSSFKGVIPRLNVKLFHPVPFGVSLKRLELRNA</sequence>